<keyword evidence="5" id="KW-1185">Reference proteome</keyword>
<keyword evidence="3" id="KW-0479">Metal-binding</keyword>
<feature type="non-terminal residue" evidence="4">
    <location>
        <position position="254"/>
    </location>
</feature>
<name>A0AAV6YSI0_ENGPU</name>
<dbReference type="AlphaFoldDB" id="A0AAV6YSI0"/>
<gene>
    <name evidence="4" type="ORF">GDO81_025801</name>
</gene>
<feature type="binding site" evidence="3">
    <location>
        <position position="108"/>
    </location>
    <ligand>
        <name>a divalent metal cation</name>
        <dbReference type="ChEBI" id="CHEBI:60240"/>
        <label>1</label>
    </ligand>
</feature>
<dbReference type="Pfam" id="PF01784">
    <property type="entry name" value="DUF34_NIF3"/>
    <property type="match status" value="1"/>
</dbReference>
<accession>A0AAV6YSI0</accession>
<evidence type="ECO:0000256" key="2">
    <source>
        <dbReference type="ARBA" id="ARBA00019069"/>
    </source>
</evidence>
<dbReference type="EMBL" id="WNYA01039166">
    <property type="protein sequence ID" value="KAG8536714.1"/>
    <property type="molecule type" value="Genomic_DNA"/>
</dbReference>
<dbReference type="InterPro" id="IPR036069">
    <property type="entry name" value="DUF34/NIF3_sf"/>
</dbReference>
<dbReference type="GO" id="GO:0005739">
    <property type="term" value="C:mitochondrion"/>
    <property type="evidence" value="ECO:0007669"/>
    <property type="project" value="TreeGrafter"/>
</dbReference>
<dbReference type="PANTHER" id="PTHR13799">
    <property type="entry name" value="NGG1 INTERACTING FACTOR 3"/>
    <property type="match status" value="1"/>
</dbReference>
<comment type="caution">
    <text evidence="4">The sequence shown here is derived from an EMBL/GenBank/DDBJ whole genome shotgun (WGS) entry which is preliminary data.</text>
</comment>
<evidence type="ECO:0000313" key="5">
    <source>
        <dbReference type="Proteomes" id="UP000824782"/>
    </source>
</evidence>
<sequence length="254" mass="27691">MLRLLLQPIEGVLEAPPPCRMLCARPLWLLAASPRWSPLRLVMDLSSVVSRLDALAPPALAESWDNVGLLVEPTPPHQVRRILLTNDVTEEVLEEALGGGAHLLLSYHPPIFKPLKRLTCGPWKERLMVRALEGRLAVYSPHTACDALANGVNAWLGRALGPCVSVPLRPSTALSHPGGYSHVLEVRGDLPEAMLSRVSALQGACVRTYPLRGQDQGDARVRLSCSQKALLQALAILKEDPEVYKGVELLALQK</sequence>
<proteinExistence type="inferred from homology"/>
<dbReference type="InterPro" id="IPR002678">
    <property type="entry name" value="DUF34/NIF3"/>
</dbReference>
<organism evidence="4 5">
    <name type="scientific">Engystomops pustulosus</name>
    <name type="common">Tungara frog</name>
    <name type="synonym">Physalaemus pustulosus</name>
    <dbReference type="NCBI Taxonomy" id="76066"/>
    <lineage>
        <taxon>Eukaryota</taxon>
        <taxon>Metazoa</taxon>
        <taxon>Chordata</taxon>
        <taxon>Craniata</taxon>
        <taxon>Vertebrata</taxon>
        <taxon>Euteleostomi</taxon>
        <taxon>Amphibia</taxon>
        <taxon>Batrachia</taxon>
        <taxon>Anura</taxon>
        <taxon>Neobatrachia</taxon>
        <taxon>Hyloidea</taxon>
        <taxon>Leptodactylidae</taxon>
        <taxon>Leiuperinae</taxon>
        <taxon>Engystomops</taxon>
    </lineage>
</organism>
<protein>
    <recommendedName>
        <fullName evidence="2">NIF3-like protein 1</fullName>
    </recommendedName>
</protein>
<dbReference type="Proteomes" id="UP000824782">
    <property type="component" value="Unassembled WGS sequence"/>
</dbReference>
<dbReference type="SUPFAM" id="SSF102705">
    <property type="entry name" value="NIF3 (NGG1p interacting factor 3)-like"/>
    <property type="match status" value="1"/>
</dbReference>
<feature type="binding site" evidence="3">
    <location>
        <position position="146"/>
    </location>
    <ligand>
        <name>a divalent metal cation</name>
        <dbReference type="ChEBI" id="CHEBI:60240"/>
        <label>1</label>
    </ligand>
</feature>
<dbReference type="PANTHER" id="PTHR13799:SF13">
    <property type="entry name" value="NIF3-LIKE PROTEIN 1"/>
    <property type="match status" value="1"/>
</dbReference>
<dbReference type="FunFam" id="3.40.1390.30:FF:000001">
    <property type="entry name" value="GTP cyclohydrolase 1 type 2"/>
    <property type="match status" value="1"/>
</dbReference>
<comment type="similarity">
    <text evidence="1">Belongs to the GTP cyclohydrolase I type 2/NIF3 family.</text>
</comment>
<dbReference type="EMBL" id="WNYA01039166">
    <property type="protein sequence ID" value="KAG8536713.1"/>
    <property type="molecule type" value="Genomic_DNA"/>
</dbReference>
<evidence type="ECO:0000256" key="3">
    <source>
        <dbReference type="PIRSR" id="PIRSR602678-1"/>
    </source>
</evidence>
<dbReference type="Gene3D" id="3.40.1390.30">
    <property type="entry name" value="NIF3 (NGG1p interacting factor 3)-like"/>
    <property type="match status" value="1"/>
</dbReference>
<reference evidence="4" key="1">
    <citation type="thesis" date="2020" institute="ProQuest LLC" country="789 East Eisenhower Parkway, Ann Arbor, MI, USA">
        <title>Comparative Genomics and Chromosome Evolution.</title>
        <authorList>
            <person name="Mudd A.B."/>
        </authorList>
    </citation>
    <scope>NUCLEOTIDE SEQUENCE</scope>
    <source>
        <strain evidence="4">237g6f4</strain>
        <tissue evidence="4">Blood</tissue>
    </source>
</reference>
<evidence type="ECO:0000313" key="4">
    <source>
        <dbReference type="EMBL" id="KAG8536713.1"/>
    </source>
</evidence>
<evidence type="ECO:0000256" key="1">
    <source>
        <dbReference type="ARBA" id="ARBA00006964"/>
    </source>
</evidence>
<dbReference type="GO" id="GO:0046872">
    <property type="term" value="F:metal ion binding"/>
    <property type="evidence" value="ECO:0007669"/>
    <property type="project" value="UniProtKB-KW"/>
</dbReference>